<organism evidence="3 4">
    <name type="scientific">[Clostridium] methylpentosum DSM 5476</name>
    <dbReference type="NCBI Taxonomy" id="537013"/>
    <lineage>
        <taxon>Bacteria</taxon>
        <taxon>Bacillati</taxon>
        <taxon>Bacillota</taxon>
        <taxon>Clostridia</taxon>
        <taxon>Eubacteriales</taxon>
        <taxon>Oscillospiraceae</taxon>
        <taxon>Oscillospiraceae incertae sedis</taxon>
    </lineage>
</organism>
<dbReference type="STRING" id="537013.CLOSTMETH_00988"/>
<dbReference type="EMBL" id="ACEC01000035">
    <property type="protein sequence ID" value="EEG31439.1"/>
    <property type="molecule type" value="Genomic_DNA"/>
</dbReference>
<sequence>MFYMQRLKDLREDRDLDQVDVAKILETTQSQYSKYERGMRELPIRHLNTLADFYHTSADYIMGRTNQKNPYPEARGLNKK</sequence>
<dbReference type="SMART" id="SM00530">
    <property type="entry name" value="HTH_XRE"/>
    <property type="match status" value="1"/>
</dbReference>
<dbReference type="CDD" id="cd00093">
    <property type="entry name" value="HTH_XRE"/>
    <property type="match status" value="1"/>
</dbReference>
<dbReference type="Gene3D" id="1.10.260.40">
    <property type="entry name" value="lambda repressor-like DNA-binding domains"/>
    <property type="match status" value="1"/>
</dbReference>
<keyword evidence="1 3" id="KW-0238">DNA-binding</keyword>
<feature type="domain" description="HTH cro/C1-type" evidence="2">
    <location>
        <begin position="7"/>
        <end position="61"/>
    </location>
</feature>
<evidence type="ECO:0000256" key="1">
    <source>
        <dbReference type="ARBA" id="ARBA00023125"/>
    </source>
</evidence>
<dbReference type="InterPro" id="IPR001387">
    <property type="entry name" value="Cro/C1-type_HTH"/>
</dbReference>
<evidence type="ECO:0000313" key="4">
    <source>
        <dbReference type="Proteomes" id="UP000003340"/>
    </source>
</evidence>
<gene>
    <name evidence="3" type="ORF">CLOSTMETH_00988</name>
</gene>
<name>C0EAX1_9FIRM</name>
<dbReference type="SUPFAM" id="SSF47413">
    <property type="entry name" value="lambda repressor-like DNA-binding domains"/>
    <property type="match status" value="1"/>
</dbReference>
<dbReference type="eggNOG" id="COG1396">
    <property type="taxonomic scope" value="Bacteria"/>
</dbReference>
<dbReference type="InterPro" id="IPR010982">
    <property type="entry name" value="Lambda_DNA-bd_dom_sf"/>
</dbReference>
<dbReference type="AlphaFoldDB" id="C0EAX1"/>
<dbReference type="PANTHER" id="PTHR46558">
    <property type="entry name" value="TRACRIPTIONAL REGULATORY PROTEIN-RELATED-RELATED"/>
    <property type="match status" value="1"/>
</dbReference>
<dbReference type="HOGENOM" id="CLU_066192_62_4_9"/>
<protein>
    <submittedName>
        <fullName evidence="3">DNA-binding helix-turn-helix protein</fullName>
    </submittedName>
</protein>
<dbReference type="PROSITE" id="PS50943">
    <property type="entry name" value="HTH_CROC1"/>
    <property type="match status" value="1"/>
</dbReference>
<reference evidence="3 4" key="1">
    <citation type="submission" date="2009-01" db="EMBL/GenBank/DDBJ databases">
        <authorList>
            <person name="Fulton L."/>
            <person name="Clifton S."/>
            <person name="Fulton B."/>
            <person name="Xu J."/>
            <person name="Minx P."/>
            <person name="Pepin K.H."/>
            <person name="Johnson M."/>
            <person name="Bhonagiri V."/>
            <person name="Nash W.E."/>
            <person name="Mardis E.R."/>
            <person name="Wilson R.K."/>
        </authorList>
    </citation>
    <scope>NUCLEOTIDE SEQUENCE [LARGE SCALE GENOMIC DNA]</scope>
    <source>
        <strain evidence="3 4">DSM 5476</strain>
    </source>
</reference>
<dbReference type="PANTHER" id="PTHR46558:SF14">
    <property type="entry name" value="HTH-TYPE TRANSCRIPTIONAL REGULATOR ANSR"/>
    <property type="match status" value="1"/>
</dbReference>
<dbReference type="GO" id="GO:0003677">
    <property type="term" value="F:DNA binding"/>
    <property type="evidence" value="ECO:0007669"/>
    <property type="project" value="UniProtKB-KW"/>
</dbReference>
<comment type="caution">
    <text evidence="3">The sequence shown here is derived from an EMBL/GenBank/DDBJ whole genome shotgun (WGS) entry which is preliminary data.</text>
</comment>
<dbReference type="Proteomes" id="UP000003340">
    <property type="component" value="Unassembled WGS sequence"/>
</dbReference>
<evidence type="ECO:0000313" key="3">
    <source>
        <dbReference type="EMBL" id="EEG31439.1"/>
    </source>
</evidence>
<accession>C0EAX1</accession>
<reference evidence="3 4" key="2">
    <citation type="submission" date="2009-02" db="EMBL/GenBank/DDBJ databases">
        <title>Draft genome sequence of Clostridium methylpentosum (DSM 5476).</title>
        <authorList>
            <person name="Sudarsanam P."/>
            <person name="Ley R."/>
            <person name="Guruge J."/>
            <person name="Turnbaugh P.J."/>
            <person name="Mahowald M."/>
            <person name="Liep D."/>
            <person name="Gordon J."/>
        </authorList>
    </citation>
    <scope>NUCLEOTIDE SEQUENCE [LARGE SCALE GENOMIC DNA]</scope>
    <source>
        <strain evidence="3 4">DSM 5476</strain>
    </source>
</reference>
<proteinExistence type="predicted"/>
<evidence type="ECO:0000259" key="2">
    <source>
        <dbReference type="PROSITE" id="PS50943"/>
    </source>
</evidence>
<dbReference type="Pfam" id="PF01381">
    <property type="entry name" value="HTH_3"/>
    <property type="match status" value="1"/>
</dbReference>
<keyword evidence="4" id="KW-1185">Reference proteome</keyword>